<dbReference type="GO" id="GO:0004803">
    <property type="term" value="F:transposase activity"/>
    <property type="evidence" value="ECO:0007669"/>
    <property type="project" value="InterPro"/>
</dbReference>
<dbReference type="EMBL" id="LSEF01000037">
    <property type="protein sequence ID" value="OAF18176.1"/>
    <property type="molecule type" value="Genomic_DNA"/>
</dbReference>
<dbReference type="PANTHER" id="PTHR36966">
    <property type="entry name" value="REP-ASSOCIATED TYROSINE TRANSPOSASE"/>
    <property type="match status" value="1"/>
</dbReference>
<dbReference type="AlphaFoldDB" id="A0A176ZEH2"/>
<dbReference type="Proteomes" id="UP000077173">
    <property type="component" value="Unassembled WGS sequence"/>
</dbReference>
<dbReference type="InterPro" id="IPR036515">
    <property type="entry name" value="Transposase_17_sf"/>
</dbReference>
<proteinExistence type="predicted"/>
<dbReference type="SUPFAM" id="SSF143422">
    <property type="entry name" value="Transposase IS200-like"/>
    <property type="match status" value="1"/>
</dbReference>
<dbReference type="InterPro" id="IPR052715">
    <property type="entry name" value="RAYT_transposase"/>
</dbReference>
<dbReference type="PANTHER" id="PTHR36966:SF1">
    <property type="entry name" value="REP-ASSOCIATED TYROSINE TRANSPOSASE"/>
    <property type="match status" value="1"/>
</dbReference>
<evidence type="ECO:0000259" key="1">
    <source>
        <dbReference type="SMART" id="SM01321"/>
    </source>
</evidence>
<evidence type="ECO:0000313" key="2">
    <source>
        <dbReference type="EMBL" id="OAF18176.1"/>
    </source>
</evidence>
<name>A0A176ZEH2_9BRAD</name>
<dbReference type="NCBIfam" id="NF047646">
    <property type="entry name" value="REP_Tyr_transpos"/>
    <property type="match status" value="1"/>
</dbReference>
<reference evidence="2 3" key="1">
    <citation type="submission" date="2016-02" db="EMBL/GenBank/DDBJ databases">
        <title>Draft genome sequence of the strain BR 10247T Bradyrhizobium neotropicale isolated from nodules of Centrolobium paraense.</title>
        <authorList>
            <person name="Simoes-Araujo J.L."/>
            <person name="Barauna A.C."/>
            <person name="Silva K."/>
            <person name="Zilli J.E."/>
        </authorList>
    </citation>
    <scope>NUCLEOTIDE SEQUENCE [LARGE SCALE GENOMIC DNA]</scope>
    <source>
        <strain evidence="2 3">BR 10247</strain>
    </source>
</reference>
<accession>A0A176ZEH2</accession>
<dbReference type="Pfam" id="PF01797">
    <property type="entry name" value="Y1_Tnp"/>
    <property type="match status" value="1"/>
</dbReference>
<dbReference type="GO" id="GO:0043565">
    <property type="term" value="F:sequence-specific DNA binding"/>
    <property type="evidence" value="ECO:0007669"/>
    <property type="project" value="TreeGrafter"/>
</dbReference>
<keyword evidence="3" id="KW-1185">Reference proteome</keyword>
<sequence>MTSYRRNFVPGGSLFFTVNLADRRQSLLTANIDLLRAAFREIRHRHPFTIDAIVVLPDHLHTVWTMPGSDADFATRWRQIKSAFSRNLSSDESISASRAARAERGIWQRRYWEHTIRDEEDFARHVDYVHINPVKHGLVSRVCDWAPSSFHRHVELGIYPTDWAGDISRFDDSKFGERNWSRSS</sequence>
<dbReference type="InterPro" id="IPR002686">
    <property type="entry name" value="Transposase_17"/>
</dbReference>
<dbReference type="SMART" id="SM01321">
    <property type="entry name" value="Y1_Tnp"/>
    <property type="match status" value="1"/>
</dbReference>
<comment type="caution">
    <text evidence="2">The sequence shown here is derived from an EMBL/GenBank/DDBJ whole genome shotgun (WGS) entry which is preliminary data.</text>
</comment>
<dbReference type="RefSeq" id="WP_063678029.1">
    <property type="nucleotide sequence ID" value="NZ_LSEF01000037.1"/>
</dbReference>
<evidence type="ECO:0000313" key="3">
    <source>
        <dbReference type="Proteomes" id="UP000077173"/>
    </source>
</evidence>
<dbReference type="Gene3D" id="3.30.70.1290">
    <property type="entry name" value="Transposase IS200-like"/>
    <property type="match status" value="1"/>
</dbReference>
<organism evidence="2 3">
    <name type="scientific">Bradyrhizobium neotropicale</name>
    <dbReference type="NCBI Taxonomy" id="1497615"/>
    <lineage>
        <taxon>Bacteria</taxon>
        <taxon>Pseudomonadati</taxon>
        <taxon>Pseudomonadota</taxon>
        <taxon>Alphaproteobacteria</taxon>
        <taxon>Hyphomicrobiales</taxon>
        <taxon>Nitrobacteraceae</taxon>
        <taxon>Bradyrhizobium</taxon>
    </lineage>
</organism>
<feature type="domain" description="Transposase IS200-like" evidence="1">
    <location>
        <begin position="9"/>
        <end position="132"/>
    </location>
</feature>
<dbReference type="GO" id="GO:0006313">
    <property type="term" value="P:DNA transposition"/>
    <property type="evidence" value="ECO:0007669"/>
    <property type="project" value="InterPro"/>
</dbReference>
<gene>
    <name evidence="2" type="ORF">AXW67_06665</name>
</gene>
<protein>
    <submittedName>
        <fullName evidence="2">Transposase</fullName>
    </submittedName>
</protein>